<evidence type="ECO:0000256" key="5">
    <source>
        <dbReference type="ARBA" id="ARBA00023136"/>
    </source>
</evidence>
<feature type="transmembrane region" description="Helical" evidence="6">
    <location>
        <begin position="369"/>
        <end position="390"/>
    </location>
</feature>
<dbReference type="GO" id="GO:0005886">
    <property type="term" value="C:plasma membrane"/>
    <property type="evidence" value="ECO:0007669"/>
    <property type="project" value="UniProtKB-SubCell"/>
</dbReference>
<evidence type="ECO:0000256" key="6">
    <source>
        <dbReference type="SAM" id="Phobius"/>
    </source>
</evidence>
<feature type="transmembrane region" description="Helical" evidence="6">
    <location>
        <begin position="154"/>
        <end position="173"/>
    </location>
</feature>
<feature type="transmembrane region" description="Helical" evidence="6">
    <location>
        <begin position="20"/>
        <end position="41"/>
    </location>
</feature>
<feature type="transmembrane region" description="Helical" evidence="6">
    <location>
        <begin position="90"/>
        <end position="111"/>
    </location>
</feature>
<dbReference type="AlphaFoldDB" id="A0A917J9Y1"/>
<keyword evidence="8" id="KW-1185">Reference proteome</keyword>
<evidence type="ECO:0000256" key="2">
    <source>
        <dbReference type="ARBA" id="ARBA00022475"/>
    </source>
</evidence>
<reference evidence="7" key="1">
    <citation type="journal article" date="2014" name="Int. J. Syst. Evol. Microbiol.">
        <title>Complete genome sequence of Corynebacterium casei LMG S-19264T (=DSM 44701T), isolated from a smear-ripened cheese.</title>
        <authorList>
            <consortium name="US DOE Joint Genome Institute (JGI-PGF)"/>
            <person name="Walter F."/>
            <person name="Albersmeier A."/>
            <person name="Kalinowski J."/>
            <person name="Ruckert C."/>
        </authorList>
    </citation>
    <scope>NUCLEOTIDE SEQUENCE</scope>
    <source>
        <strain evidence="7">CCM 8711</strain>
    </source>
</reference>
<name>A0A917J9Y1_9SPHI</name>
<sequence length="455" mass="50608">MLFKLKQIFEKLKNPHIVNLVGNAIMTVLNTIQAAIIFNYLSKEGMGNYIIFQSTIGLVDTFRAGLLTTAFITSYAGTSKERSAEVAGSAWFLSALITGVFVLVNVVYLVIPFHMSDGGADLFIKWFGLVFIITLPSFIASCIAQAEQRFDRLLYIRTVSTGLSIVLVLALIFTKHLTLMSLVYAGFIAGGATSLMTIVLGWSRIGTIFKKTTETMKALFAFGKYSVGTSLGSNLFRNSDTYIINFMLGPGTLAVYNLGVRLMELVEIPLRSFAATVMPPLSAAYNQGNKYHVIYLLKKYSGLLTIILIPVVVGSLFFAEVAIWIVDKKYLSTEAANVLRVFMTFALLYPVERFMALTLDAINQPKVNMIKLIFMLAANVIGDFAGIWIFGNIYGVALATILPIITGMIISYHWLQKYEKFALWDVYKVGWLETKFLIRDSMAMLKKKKDASPQQ</sequence>
<gene>
    <name evidence="7" type="ORF">GCM10011425_18820</name>
</gene>
<dbReference type="RefSeq" id="WP_188416033.1">
    <property type="nucleotide sequence ID" value="NZ_BMDO01000004.1"/>
</dbReference>
<evidence type="ECO:0000256" key="3">
    <source>
        <dbReference type="ARBA" id="ARBA00022692"/>
    </source>
</evidence>
<accession>A0A917J9Y1</accession>
<comment type="subcellular location">
    <subcellularLocation>
        <location evidence="1">Cell membrane</location>
        <topology evidence="1">Multi-pass membrane protein</topology>
    </subcellularLocation>
</comment>
<evidence type="ECO:0000313" key="8">
    <source>
        <dbReference type="Proteomes" id="UP000662074"/>
    </source>
</evidence>
<keyword evidence="4 6" id="KW-1133">Transmembrane helix</keyword>
<reference evidence="7" key="2">
    <citation type="submission" date="2020-09" db="EMBL/GenBank/DDBJ databases">
        <authorList>
            <person name="Sun Q."/>
            <person name="Sedlacek I."/>
        </authorList>
    </citation>
    <scope>NUCLEOTIDE SEQUENCE</scope>
    <source>
        <strain evidence="7">CCM 8711</strain>
    </source>
</reference>
<evidence type="ECO:0008006" key="9">
    <source>
        <dbReference type="Google" id="ProtNLM"/>
    </source>
</evidence>
<feature type="transmembrane region" description="Helical" evidence="6">
    <location>
        <begin position="123"/>
        <end position="142"/>
    </location>
</feature>
<protein>
    <recommendedName>
        <fullName evidence="9">Lipopolysaccharide biosynthesis protein</fullName>
    </recommendedName>
</protein>
<dbReference type="PANTHER" id="PTHR30250:SF11">
    <property type="entry name" value="O-ANTIGEN TRANSPORTER-RELATED"/>
    <property type="match status" value="1"/>
</dbReference>
<feature type="transmembrane region" description="Helical" evidence="6">
    <location>
        <begin position="61"/>
        <end position="78"/>
    </location>
</feature>
<feature type="transmembrane region" description="Helical" evidence="6">
    <location>
        <begin position="338"/>
        <end position="357"/>
    </location>
</feature>
<dbReference type="PANTHER" id="PTHR30250">
    <property type="entry name" value="PST FAMILY PREDICTED COLANIC ACID TRANSPORTER"/>
    <property type="match status" value="1"/>
</dbReference>
<dbReference type="InterPro" id="IPR050833">
    <property type="entry name" value="Poly_Biosynth_Transport"/>
</dbReference>
<feature type="transmembrane region" description="Helical" evidence="6">
    <location>
        <begin position="396"/>
        <end position="415"/>
    </location>
</feature>
<comment type="caution">
    <text evidence="7">The sequence shown here is derived from an EMBL/GenBank/DDBJ whole genome shotgun (WGS) entry which is preliminary data.</text>
</comment>
<dbReference type="Pfam" id="PF13440">
    <property type="entry name" value="Polysacc_synt_3"/>
    <property type="match status" value="1"/>
</dbReference>
<evidence type="ECO:0000313" key="7">
    <source>
        <dbReference type="EMBL" id="GGI50670.1"/>
    </source>
</evidence>
<keyword evidence="5 6" id="KW-0472">Membrane</keyword>
<dbReference type="Proteomes" id="UP000662074">
    <property type="component" value="Unassembled WGS sequence"/>
</dbReference>
<dbReference type="EMBL" id="BMDO01000004">
    <property type="protein sequence ID" value="GGI50670.1"/>
    <property type="molecule type" value="Genomic_DNA"/>
</dbReference>
<feature type="transmembrane region" description="Helical" evidence="6">
    <location>
        <begin position="300"/>
        <end position="326"/>
    </location>
</feature>
<evidence type="ECO:0000256" key="1">
    <source>
        <dbReference type="ARBA" id="ARBA00004651"/>
    </source>
</evidence>
<keyword evidence="2" id="KW-1003">Cell membrane</keyword>
<keyword evidence="3 6" id="KW-0812">Transmembrane</keyword>
<proteinExistence type="predicted"/>
<organism evidence="7 8">
    <name type="scientific">Mucilaginibacter galii</name>
    <dbReference type="NCBI Taxonomy" id="2005073"/>
    <lineage>
        <taxon>Bacteria</taxon>
        <taxon>Pseudomonadati</taxon>
        <taxon>Bacteroidota</taxon>
        <taxon>Sphingobacteriia</taxon>
        <taxon>Sphingobacteriales</taxon>
        <taxon>Sphingobacteriaceae</taxon>
        <taxon>Mucilaginibacter</taxon>
    </lineage>
</organism>
<feature type="transmembrane region" description="Helical" evidence="6">
    <location>
        <begin position="179"/>
        <end position="202"/>
    </location>
</feature>
<evidence type="ECO:0000256" key="4">
    <source>
        <dbReference type="ARBA" id="ARBA00022989"/>
    </source>
</evidence>